<gene>
    <name evidence="5" type="ORF">QRD43_06685</name>
</gene>
<accession>A0ABT7LFG0</accession>
<evidence type="ECO:0000256" key="3">
    <source>
        <dbReference type="SAM" id="SignalP"/>
    </source>
</evidence>
<dbReference type="Pfam" id="PF13505">
    <property type="entry name" value="OMP_b-brl"/>
    <property type="match status" value="1"/>
</dbReference>
<reference evidence="5 6" key="1">
    <citation type="submission" date="2023-06" db="EMBL/GenBank/DDBJ databases">
        <title>Pelomonas sp. APW6 16S ribosomal RNA gene genome sequencing and assembly.</title>
        <authorList>
            <person name="Woo H."/>
        </authorList>
    </citation>
    <scope>NUCLEOTIDE SEQUENCE [LARGE SCALE GENOMIC DNA]</scope>
    <source>
        <strain evidence="5 6">APW6</strain>
    </source>
</reference>
<evidence type="ECO:0000313" key="6">
    <source>
        <dbReference type="Proteomes" id="UP001238603"/>
    </source>
</evidence>
<evidence type="ECO:0000259" key="4">
    <source>
        <dbReference type="Pfam" id="PF13505"/>
    </source>
</evidence>
<comment type="subcellular location">
    <subcellularLocation>
        <location evidence="1">Cell outer membrane</location>
    </subcellularLocation>
</comment>
<dbReference type="SUPFAM" id="SSF56925">
    <property type="entry name" value="OMPA-like"/>
    <property type="match status" value="1"/>
</dbReference>
<evidence type="ECO:0000256" key="1">
    <source>
        <dbReference type="ARBA" id="ARBA00004442"/>
    </source>
</evidence>
<dbReference type="RefSeq" id="WP_285981719.1">
    <property type="nucleotide sequence ID" value="NZ_JASVDS010000002.1"/>
</dbReference>
<keyword evidence="2 3" id="KW-0732">Signal</keyword>
<evidence type="ECO:0000313" key="5">
    <source>
        <dbReference type="EMBL" id="MDL5031591.1"/>
    </source>
</evidence>
<dbReference type="Gene3D" id="2.40.160.20">
    <property type="match status" value="1"/>
</dbReference>
<name>A0ABT7LFG0_9BURK</name>
<feature type="domain" description="Outer membrane protein beta-barrel" evidence="4">
    <location>
        <begin position="6"/>
        <end position="154"/>
    </location>
</feature>
<evidence type="ECO:0000256" key="2">
    <source>
        <dbReference type="ARBA" id="ARBA00022729"/>
    </source>
</evidence>
<sequence length="170" mass="17933">MKKLMALAMAAAFAAPAFAGDYYAGGDLGRNKFSDGGASVTKTGFAVFGGYKLNDTVSLEAGYRSLLNETVKEDGLTGKVDLYALQFSGVFSAPVTNELSLYGRLGLNSVRGEVSISDGHNSDSGSGNKTKALWGIGASYAFSKDVSLRVEFQKPMKEIQVLSVGVKFAF</sequence>
<keyword evidence="6" id="KW-1185">Reference proteome</keyword>
<dbReference type="InterPro" id="IPR011250">
    <property type="entry name" value="OMP/PagP_B-barrel"/>
</dbReference>
<dbReference type="Proteomes" id="UP001238603">
    <property type="component" value="Unassembled WGS sequence"/>
</dbReference>
<dbReference type="EMBL" id="JASVDS010000002">
    <property type="protein sequence ID" value="MDL5031591.1"/>
    <property type="molecule type" value="Genomic_DNA"/>
</dbReference>
<proteinExistence type="predicted"/>
<feature type="signal peptide" evidence="3">
    <location>
        <begin position="1"/>
        <end position="19"/>
    </location>
</feature>
<feature type="chain" id="PRO_5047492370" evidence="3">
    <location>
        <begin position="20"/>
        <end position="170"/>
    </location>
</feature>
<organism evidence="5 6">
    <name type="scientific">Roseateles subflavus</name>
    <dbReference type="NCBI Taxonomy" id="3053353"/>
    <lineage>
        <taxon>Bacteria</taxon>
        <taxon>Pseudomonadati</taxon>
        <taxon>Pseudomonadota</taxon>
        <taxon>Betaproteobacteria</taxon>
        <taxon>Burkholderiales</taxon>
        <taxon>Sphaerotilaceae</taxon>
        <taxon>Roseateles</taxon>
    </lineage>
</organism>
<protein>
    <submittedName>
        <fullName evidence="5">Outer membrane beta-barrel protein</fullName>
    </submittedName>
</protein>
<dbReference type="InterPro" id="IPR027385">
    <property type="entry name" value="Beta-barrel_OMP"/>
</dbReference>
<comment type="caution">
    <text evidence="5">The sequence shown here is derived from an EMBL/GenBank/DDBJ whole genome shotgun (WGS) entry which is preliminary data.</text>
</comment>